<evidence type="ECO:0000313" key="5">
    <source>
        <dbReference type="Proteomes" id="UP000662888"/>
    </source>
</evidence>
<dbReference type="PANTHER" id="PTHR43877">
    <property type="entry name" value="AMINOALKYLPHOSPHONATE N-ACETYLTRANSFERASE-RELATED-RELATED"/>
    <property type="match status" value="1"/>
</dbReference>
<keyword evidence="5" id="KW-1185">Reference proteome</keyword>
<proteinExistence type="predicted"/>
<sequence>MNIIECAEQHLQSAAELFNDYRIFYEQESDLPACYAFIRDNVEKKRSRLLLLLDPAGKAVGFSQLYPSYCSISMKPYYYLSDLYVDRSCRQKGYARFLMQAVTEQFAAEGAQRLTLDTATSNKIAQHLYESLGYEQEQVYITYHQMLKPAG</sequence>
<name>A0AA48WH11_9BURK</name>
<evidence type="ECO:0000313" key="4">
    <source>
        <dbReference type="EMBL" id="QPI52241.1"/>
    </source>
</evidence>
<dbReference type="PROSITE" id="PS51186">
    <property type="entry name" value="GNAT"/>
    <property type="match status" value="1"/>
</dbReference>
<dbReference type="Gene3D" id="3.40.630.30">
    <property type="match status" value="1"/>
</dbReference>
<reference evidence="4 5" key="1">
    <citation type="submission" date="2020-11" db="EMBL/GenBank/DDBJ databases">
        <authorList>
            <person name="Sun Q."/>
        </authorList>
    </citation>
    <scope>NUCLEOTIDE SEQUENCE [LARGE SCALE GENOMIC DNA]</scope>
    <source>
        <strain evidence="4 5">P8398</strain>
    </source>
</reference>
<dbReference type="EMBL" id="CP065053">
    <property type="protein sequence ID" value="QPI52241.1"/>
    <property type="molecule type" value="Genomic_DNA"/>
</dbReference>
<keyword evidence="1" id="KW-0808">Transferase</keyword>
<dbReference type="PANTHER" id="PTHR43877:SF2">
    <property type="entry name" value="AMINOALKYLPHOSPHONATE N-ACETYLTRANSFERASE-RELATED"/>
    <property type="match status" value="1"/>
</dbReference>
<evidence type="ECO:0000256" key="2">
    <source>
        <dbReference type="ARBA" id="ARBA00023315"/>
    </source>
</evidence>
<dbReference type="SUPFAM" id="SSF55729">
    <property type="entry name" value="Acyl-CoA N-acyltransferases (Nat)"/>
    <property type="match status" value="1"/>
</dbReference>
<dbReference type="Proteomes" id="UP000662888">
    <property type="component" value="Chromosome"/>
</dbReference>
<dbReference type="InterPro" id="IPR016181">
    <property type="entry name" value="Acyl_CoA_acyltransferase"/>
</dbReference>
<organism evidence="4 5">
    <name type="scientific">Massilia antarctica</name>
    <dbReference type="NCBI Taxonomy" id="2765360"/>
    <lineage>
        <taxon>Bacteria</taxon>
        <taxon>Pseudomonadati</taxon>
        <taxon>Pseudomonadota</taxon>
        <taxon>Betaproteobacteria</taxon>
        <taxon>Burkholderiales</taxon>
        <taxon>Oxalobacteraceae</taxon>
        <taxon>Telluria group</taxon>
        <taxon>Massilia</taxon>
    </lineage>
</organism>
<protein>
    <submittedName>
        <fullName evidence="4">GNAT family N-acetyltransferase</fullName>
    </submittedName>
</protein>
<dbReference type="InterPro" id="IPR050832">
    <property type="entry name" value="Bact_Acetyltransf"/>
</dbReference>
<dbReference type="InterPro" id="IPR000182">
    <property type="entry name" value="GNAT_dom"/>
</dbReference>
<dbReference type="Pfam" id="PF00583">
    <property type="entry name" value="Acetyltransf_1"/>
    <property type="match status" value="1"/>
</dbReference>
<evidence type="ECO:0000259" key="3">
    <source>
        <dbReference type="PROSITE" id="PS51186"/>
    </source>
</evidence>
<evidence type="ECO:0000256" key="1">
    <source>
        <dbReference type="ARBA" id="ARBA00022679"/>
    </source>
</evidence>
<keyword evidence="2" id="KW-0012">Acyltransferase</keyword>
<feature type="domain" description="N-acetyltransferase" evidence="3">
    <location>
        <begin position="1"/>
        <end position="151"/>
    </location>
</feature>
<dbReference type="RefSeq" id="WP_206091723.1">
    <property type="nucleotide sequence ID" value="NZ_CP065053.1"/>
</dbReference>
<accession>A0AA48WH11</accession>
<dbReference type="CDD" id="cd04301">
    <property type="entry name" value="NAT_SF"/>
    <property type="match status" value="1"/>
</dbReference>
<gene>
    <name evidence="4" type="ORF">IV454_12600</name>
</gene>